<keyword evidence="3" id="KW-1185">Reference proteome</keyword>
<evidence type="ECO:0000256" key="1">
    <source>
        <dbReference type="SAM" id="Phobius"/>
    </source>
</evidence>
<reference evidence="2 3" key="1">
    <citation type="submission" date="2022-06" db="EMBL/GenBank/DDBJ databases">
        <title>Leptospira isolates from biofilms formed at urban environments.</title>
        <authorList>
            <person name="Ribeiro P.S."/>
            <person name="Sousa T."/>
            <person name="Carvalho N."/>
            <person name="Aburjaile F."/>
            <person name="Neves F."/>
            <person name="Oliveira D."/>
            <person name="Blanco L."/>
            <person name="Lima J."/>
            <person name="Costa F."/>
            <person name="Brenig B."/>
            <person name="Soares S."/>
            <person name="Ramos R."/>
            <person name="Goes-Neto A."/>
            <person name="Matiuzzi M."/>
            <person name="Azevedo V."/>
            <person name="Ristow P."/>
        </authorList>
    </citation>
    <scope>NUCLEOTIDE SEQUENCE [LARGE SCALE GENOMIC DNA]</scope>
    <source>
        <strain evidence="2 3">VSF25</strain>
    </source>
</reference>
<feature type="transmembrane region" description="Helical" evidence="1">
    <location>
        <begin position="26"/>
        <end position="46"/>
    </location>
</feature>
<name>A0ABT3LT38_9LEPT</name>
<protein>
    <recommendedName>
        <fullName evidence="4">Lipoprotein</fullName>
    </recommendedName>
</protein>
<dbReference type="RefSeq" id="WP_265374082.1">
    <property type="nucleotide sequence ID" value="NZ_JAMQPV010000001.1"/>
</dbReference>
<dbReference type="Proteomes" id="UP001209737">
    <property type="component" value="Unassembled WGS sequence"/>
</dbReference>
<evidence type="ECO:0000313" key="3">
    <source>
        <dbReference type="Proteomes" id="UP001209737"/>
    </source>
</evidence>
<organism evidence="2 3">
    <name type="scientific">Leptospira limi</name>
    <dbReference type="NCBI Taxonomy" id="2950023"/>
    <lineage>
        <taxon>Bacteria</taxon>
        <taxon>Pseudomonadati</taxon>
        <taxon>Spirochaetota</taxon>
        <taxon>Spirochaetia</taxon>
        <taxon>Leptospirales</taxon>
        <taxon>Leptospiraceae</taxon>
        <taxon>Leptospira</taxon>
    </lineage>
</organism>
<proteinExistence type="predicted"/>
<keyword evidence="1" id="KW-0812">Transmembrane</keyword>
<accession>A0ABT3LT38</accession>
<keyword evidence="1" id="KW-1133">Transmembrane helix</keyword>
<comment type="caution">
    <text evidence="2">The sequence shown here is derived from an EMBL/GenBank/DDBJ whole genome shotgun (WGS) entry which is preliminary data.</text>
</comment>
<dbReference type="EMBL" id="JAMQPV010000001">
    <property type="protein sequence ID" value="MCW7460896.1"/>
    <property type="molecule type" value="Genomic_DNA"/>
</dbReference>
<evidence type="ECO:0000313" key="2">
    <source>
        <dbReference type="EMBL" id="MCW7460896.1"/>
    </source>
</evidence>
<keyword evidence="1" id="KW-0472">Membrane</keyword>
<gene>
    <name evidence="2" type="ORF">ND812_02215</name>
</gene>
<evidence type="ECO:0008006" key="4">
    <source>
        <dbReference type="Google" id="ProtNLM"/>
    </source>
</evidence>
<sequence>MPIAKTKWIKNFLLFEMKSNVLPESYFCYMKLHFVFYIFTLLVLNVTCKTPMPELSSEAKLSKNKPISIRWTTTDPILAKVFPEVFPVPPAILIDDQVNVADLTTVPLPPPDPNQLHQLPQKKPHNPNELPRWDRGFELTNIDNLTLVIRNESQRPFKSIGISLLALTMVYYGTMETEAELVWTSGETNLHRISFLSTYETIWAPMPFYIGTGSSVIAPMLNANRYPSNLQKYCIQEKPSKLRESLEQTHSENCKEYELFLRRLFLQNYEVIHLQLTEWEKRNQDWFQP</sequence>